<keyword evidence="3" id="KW-1185">Reference proteome</keyword>
<evidence type="ECO:0000313" key="2">
    <source>
        <dbReference type="EMBL" id="CAJ1507741.1"/>
    </source>
</evidence>
<dbReference type="RefSeq" id="WP_308478985.1">
    <property type="nucleotide sequence ID" value="NZ_OY726397.1"/>
</dbReference>
<reference evidence="2 3" key="1">
    <citation type="submission" date="2023-08" db="EMBL/GenBank/DDBJ databases">
        <authorList>
            <person name="Folkvardsen B D."/>
            <person name="Norman A."/>
        </authorList>
    </citation>
    <scope>NUCLEOTIDE SEQUENCE [LARGE SCALE GENOMIC DNA]</scope>
    <source>
        <strain evidence="2 3">Mu0053</strain>
    </source>
</reference>
<dbReference type="SUPFAM" id="SSF48452">
    <property type="entry name" value="TPR-like"/>
    <property type="match status" value="1"/>
</dbReference>
<accession>A0ABN9NK20</accession>
<dbReference type="EMBL" id="OY726397">
    <property type="protein sequence ID" value="CAJ1507741.1"/>
    <property type="molecule type" value="Genomic_DNA"/>
</dbReference>
<dbReference type="InterPro" id="IPR011990">
    <property type="entry name" value="TPR-like_helical_dom_sf"/>
</dbReference>
<evidence type="ECO:0000259" key="1">
    <source>
        <dbReference type="PROSITE" id="PS50043"/>
    </source>
</evidence>
<protein>
    <submittedName>
        <fullName evidence="2">LuxR C-terminal-related transcriptional regulator</fullName>
    </submittedName>
</protein>
<evidence type="ECO:0000313" key="3">
    <source>
        <dbReference type="Proteomes" id="UP001190465"/>
    </source>
</evidence>
<dbReference type="SUPFAM" id="SSF46894">
    <property type="entry name" value="C-terminal effector domain of the bipartite response regulators"/>
    <property type="match status" value="1"/>
</dbReference>
<sequence length="734" mass="77727">MTAGDWQPHIPAATLGRPGTPEGVVARTAIVKSLLGTRGGDLVTVQAPAGYGKTTAVAQWDDADPRPFAWLRLDPLDEDPIHLLLHIAAAVDRVRPLNPAALRYLRGPGRDPLTQLVPALVEALEDCEPLVVVVDDVHELSASPARAALAALIAEGPATLTAVLVGRSTPAVPLARRRLGGGLVEIGIAELTLSEDEATQAFTAVGGRCDDGAVLRSVLDKCEGWAAGVVLAAMSTRDRADAAALTGSDPLVAGYLVEEVLSRLDSDTLTFLVESSILDRLSGDCLDEVLGRSDSGRLLESIRSSGNHFLVPIGAERVWYRFHSLLGDLLRSRLRAGDQSRYRVLAGRAARMLERQGDLDAAVVQALAVGDRRYAAALVGRDAVRLGFDGRAGLLARRVRLLDERIVAEYPDAAIASAWLGVTTGDAALIQRSLVLASRADRGQPLADCTPSVRVAAALVSSMTGVGGVHDTVRHADTVRAAGDYQVNPWWAAATVMKGAAESMLGRNDRARALLESALPLLGDLPGFEAAALAHLGLLDLGEGDDAGCLARCTAARRIVDAHELSDVVPMIVVYSASAVSEARAGEVTAARLSIAITERLLNNLGDLAARTALLGHGLLAWSAAVIGDRDVMLRHLDKGDRAGRREPDAVALLRRLERVRMLAAGGDHKPLTTAELRLLPYLATHFSLQRIAEDLMIGRETVKSQVASIYRKLAAASRAEAVAEAKRIGLLPN</sequence>
<dbReference type="PROSITE" id="PS50043">
    <property type="entry name" value="HTH_LUXR_2"/>
    <property type="match status" value="1"/>
</dbReference>
<gene>
    <name evidence="2" type="ORF">MU0053_003613</name>
</gene>
<dbReference type="Proteomes" id="UP001190465">
    <property type="component" value="Chromosome"/>
</dbReference>
<feature type="domain" description="HTH luxR-type" evidence="1">
    <location>
        <begin position="665"/>
        <end position="730"/>
    </location>
</feature>
<dbReference type="Pfam" id="PF00196">
    <property type="entry name" value="GerE"/>
    <property type="match status" value="1"/>
</dbReference>
<dbReference type="InterPro" id="IPR000792">
    <property type="entry name" value="Tscrpt_reg_LuxR_C"/>
</dbReference>
<dbReference type="InterPro" id="IPR059106">
    <property type="entry name" value="WHD_MalT"/>
</dbReference>
<name>A0ABN9NK20_9MYCO</name>
<dbReference type="InterPro" id="IPR016032">
    <property type="entry name" value="Sig_transdc_resp-reg_C-effctor"/>
</dbReference>
<dbReference type="InterPro" id="IPR036388">
    <property type="entry name" value="WH-like_DNA-bd_sf"/>
</dbReference>
<dbReference type="SMART" id="SM00421">
    <property type="entry name" value="HTH_LUXR"/>
    <property type="match status" value="1"/>
</dbReference>
<organism evidence="2 3">
    <name type="scientific">[Mycobacterium] burgundiense</name>
    <dbReference type="NCBI Taxonomy" id="3064286"/>
    <lineage>
        <taxon>Bacteria</taxon>
        <taxon>Bacillati</taxon>
        <taxon>Actinomycetota</taxon>
        <taxon>Actinomycetes</taxon>
        <taxon>Mycobacteriales</taxon>
        <taxon>Mycobacteriaceae</taxon>
        <taxon>Mycolicibacterium</taxon>
    </lineage>
</organism>
<proteinExistence type="predicted"/>
<dbReference type="Gene3D" id="1.10.10.10">
    <property type="entry name" value="Winged helix-like DNA-binding domain superfamily/Winged helix DNA-binding domain"/>
    <property type="match status" value="1"/>
</dbReference>
<dbReference type="Pfam" id="PF25873">
    <property type="entry name" value="WHD_MalT"/>
    <property type="match status" value="1"/>
</dbReference>